<accession>A0AAP0NIG5</accession>
<keyword evidence="3" id="KW-1185">Reference proteome</keyword>
<comment type="caution">
    <text evidence="2">The sequence shown here is derived from an EMBL/GenBank/DDBJ whole genome shotgun (WGS) entry which is preliminary data.</text>
</comment>
<name>A0AAP0NIG5_LIQFO</name>
<organism evidence="2 3">
    <name type="scientific">Liquidambar formosana</name>
    <name type="common">Formosan gum</name>
    <dbReference type="NCBI Taxonomy" id="63359"/>
    <lineage>
        <taxon>Eukaryota</taxon>
        <taxon>Viridiplantae</taxon>
        <taxon>Streptophyta</taxon>
        <taxon>Embryophyta</taxon>
        <taxon>Tracheophyta</taxon>
        <taxon>Spermatophyta</taxon>
        <taxon>Magnoliopsida</taxon>
        <taxon>eudicotyledons</taxon>
        <taxon>Gunneridae</taxon>
        <taxon>Pentapetalae</taxon>
        <taxon>Saxifragales</taxon>
        <taxon>Altingiaceae</taxon>
        <taxon>Liquidambar</taxon>
    </lineage>
</organism>
<gene>
    <name evidence="2" type="ORF">L1049_001925</name>
</gene>
<evidence type="ECO:0000313" key="2">
    <source>
        <dbReference type="EMBL" id="KAK9271564.1"/>
    </source>
</evidence>
<reference evidence="2 3" key="1">
    <citation type="journal article" date="2024" name="Plant J.">
        <title>Genome sequences and population genomics reveal climatic adaptation and genomic divergence between two closely related sweetgum species.</title>
        <authorList>
            <person name="Xu W.Q."/>
            <person name="Ren C.Q."/>
            <person name="Zhang X.Y."/>
            <person name="Comes H.P."/>
            <person name="Liu X.H."/>
            <person name="Li Y.G."/>
            <person name="Kettle C.J."/>
            <person name="Jalonen R."/>
            <person name="Gaisberger H."/>
            <person name="Ma Y.Z."/>
            <person name="Qiu Y.X."/>
        </authorList>
    </citation>
    <scope>NUCLEOTIDE SEQUENCE [LARGE SCALE GENOMIC DNA]</scope>
    <source>
        <strain evidence="2">Hangzhou</strain>
    </source>
</reference>
<proteinExistence type="predicted"/>
<evidence type="ECO:0000256" key="1">
    <source>
        <dbReference type="SAM" id="MobiDB-lite"/>
    </source>
</evidence>
<evidence type="ECO:0000313" key="3">
    <source>
        <dbReference type="Proteomes" id="UP001415857"/>
    </source>
</evidence>
<sequence>MQGITGLQYYKLYWKGLISLKSLTERQQIQSILVEKYKQTKKKKKTQSHEQHQESQIQTPTSRRGDEVMDHIINLHNSTSYDRSPASTLASIVQGTSPLVLIDGLDAIPINIRITNRRPLQTLVTNLVPRVL</sequence>
<feature type="region of interest" description="Disordered" evidence="1">
    <location>
        <begin position="40"/>
        <end position="67"/>
    </location>
</feature>
<dbReference type="EMBL" id="JBBPBK010000013">
    <property type="protein sequence ID" value="KAK9271564.1"/>
    <property type="molecule type" value="Genomic_DNA"/>
</dbReference>
<dbReference type="Proteomes" id="UP001415857">
    <property type="component" value="Unassembled WGS sequence"/>
</dbReference>
<protein>
    <submittedName>
        <fullName evidence="2">Uncharacterized protein</fullName>
    </submittedName>
</protein>
<dbReference type="AlphaFoldDB" id="A0AAP0NIG5"/>